<name>A0ABQ0BQ65_9FIRM</name>
<evidence type="ECO:0000256" key="2">
    <source>
        <dbReference type="ARBA" id="ARBA00022801"/>
    </source>
</evidence>
<keyword evidence="2" id="KW-0378">Hydrolase</keyword>
<evidence type="ECO:0000313" key="9">
    <source>
        <dbReference type="Proteomes" id="UP001600941"/>
    </source>
</evidence>
<keyword evidence="5" id="KW-0804">Transcription</keyword>
<evidence type="ECO:0000259" key="7">
    <source>
        <dbReference type="PROSITE" id="PS01124"/>
    </source>
</evidence>
<dbReference type="SMART" id="SM00342">
    <property type="entry name" value="HTH_ARAC"/>
    <property type="match status" value="1"/>
</dbReference>
<sequence>MDEIRFEFDCDTSVPHFHGELEILYVLTGRCAVMTAKNNYLLSSEDFAVYNPYEHHEIYREAGAHTVSAYISLPILQQANLGRVKCCSKLQPDQADYLSMIRMNLAVVFKEVTDSPDLRRLQILSHLFGLLAILKSQFELPESYELHPTQEIERIQKVLIYIGQHFSEELSLQTVSDLVHLSKSQLSRDFHKILRISFSDYLRQLRLNKAEYLLRTKRQSVTDIALECGFSNTNTFILNFRQQYHITPGNYRRCYEKQASPQPQEGIAAISGTLSYMNLLKYAAKEEAVLPLNKRSTLPTRIEIDTRENLGELQLHHNDTTSLGWAEQLLHEEVRDAVRDSVKTIGFQSVLFFGIFDDSLDFYHEDQNGEPWLSFTYIDLILDFLVDLNITLQIQLGYTPKLLTKDRQHVFGNSCIGLPDNLEKWKFLVSGFLEHLVYRYGIELVSLWSFTPEQLLFVQYGVFSLEDYLYYYETTWKILQKQLPGVMWKAPVFDIDFLSVDGFDILYRFLDYCRQKSCLPTQLSVQSFCMDHAKYDRAVTENRIQAKMDQQPGEPAPISADESVLQHRLQKLRSCLDEYGYSDLPISVFGWNTTLWQNDLGNDTCFKAAAVVKHCLESRNLVTAMAMAHLTDNSERRVMNSNPYHGGYGILNYYGIPKAAYYAMMFLTLLKNHGDIILAEGDGYIVTRSGEGRKLQILLYHYCHYDEQNHLTEWIPLEEQRTIDRYMGFVQKGTRSFAIHLQNMIPGNYLKRSFSVNREHGSSYDQWMTMGAPDLQNRTQKLYLTKISTYGALYENVLIGKSGSFNLSTVLDEHEVRLILLEKR</sequence>
<dbReference type="EMBL" id="BAABZQ010000001">
    <property type="protein sequence ID" value="GAA6498671.1"/>
    <property type="molecule type" value="Genomic_DNA"/>
</dbReference>
<dbReference type="Pfam" id="PF12833">
    <property type="entry name" value="HTH_18"/>
    <property type="match status" value="1"/>
</dbReference>
<feature type="domain" description="HTH araC/xylS-type" evidence="7">
    <location>
        <begin position="156"/>
        <end position="254"/>
    </location>
</feature>
<protein>
    <recommendedName>
        <fullName evidence="7">HTH araC/xylS-type domain-containing protein</fullName>
    </recommendedName>
</protein>
<dbReference type="PANTHER" id="PTHR43280:SF2">
    <property type="entry name" value="HTH-TYPE TRANSCRIPTIONAL REGULATOR EXSA"/>
    <property type="match status" value="1"/>
</dbReference>
<dbReference type="InterPro" id="IPR037923">
    <property type="entry name" value="HTH-like"/>
</dbReference>
<proteinExistence type="inferred from homology"/>
<dbReference type="SUPFAM" id="SSF46689">
    <property type="entry name" value="Homeodomain-like"/>
    <property type="match status" value="2"/>
</dbReference>
<evidence type="ECO:0000256" key="6">
    <source>
        <dbReference type="ARBA" id="ARBA00023295"/>
    </source>
</evidence>
<dbReference type="InterPro" id="IPR049166">
    <property type="entry name" value="GH39_cat"/>
</dbReference>
<evidence type="ECO:0000256" key="3">
    <source>
        <dbReference type="ARBA" id="ARBA00023015"/>
    </source>
</evidence>
<evidence type="ECO:0000313" key="8">
    <source>
        <dbReference type="EMBL" id="GAA6498671.1"/>
    </source>
</evidence>
<evidence type="ECO:0000256" key="1">
    <source>
        <dbReference type="ARBA" id="ARBA00008875"/>
    </source>
</evidence>
<dbReference type="InterPro" id="IPR018060">
    <property type="entry name" value="HTH_AraC"/>
</dbReference>
<dbReference type="PANTHER" id="PTHR43280">
    <property type="entry name" value="ARAC-FAMILY TRANSCRIPTIONAL REGULATOR"/>
    <property type="match status" value="1"/>
</dbReference>
<comment type="caution">
    <text evidence="8">The sequence shown here is derived from an EMBL/GenBank/DDBJ whole genome shotgun (WGS) entry which is preliminary data.</text>
</comment>
<dbReference type="SUPFAM" id="SSF51445">
    <property type="entry name" value="(Trans)glycosidases"/>
    <property type="match status" value="1"/>
</dbReference>
<dbReference type="InterPro" id="IPR009057">
    <property type="entry name" value="Homeodomain-like_sf"/>
</dbReference>
<reference evidence="8 9" key="1">
    <citation type="submission" date="2024-04" db="EMBL/GenBank/DDBJ databases">
        <title>Defined microbial consortia suppress multidrug-resistant proinflammatory Enterobacteriaceae via ecological control.</title>
        <authorList>
            <person name="Furuichi M."/>
            <person name="Kawaguchi T."/>
            <person name="Pust M."/>
            <person name="Yasuma K."/>
            <person name="Plichta D."/>
            <person name="Hasegawa N."/>
            <person name="Ohya T."/>
            <person name="Bhattarai S."/>
            <person name="Sasajima S."/>
            <person name="Aoto Y."/>
            <person name="Tuganbaev T."/>
            <person name="Yaginuma M."/>
            <person name="Ueda M."/>
            <person name="Okahashi N."/>
            <person name="Amafuji K."/>
            <person name="Kiridooshi Y."/>
            <person name="Sugita K."/>
            <person name="Strazar M."/>
            <person name="Skelly A."/>
            <person name="Suda W."/>
            <person name="Hattori M."/>
            <person name="Nakamoto N."/>
            <person name="Caballero S."/>
            <person name="Norman J."/>
            <person name="Olle B."/>
            <person name="Tanoue T."/>
            <person name="Arita M."/>
            <person name="Bucci V."/>
            <person name="Atarashi K."/>
            <person name="Xavier R."/>
            <person name="Honda K."/>
        </authorList>
    </citation>
    <scope>NUCLEOTIDE SEQUENCE [LARGE SCALE GENOMIC DNA]</scope>
    <source>
        <strain evidence="9">k34-0107-D12</strain>
    </source>
</reference>
<dbReference type="RefSeq" id="WP_227210381.1">
    <property type="nucleotide sequence ID" value="NZ_BAABZQ010000001.1"/>
</dbReference>
<dbReference type="Pfam" id="PF01229">
    <property type="entry name" value="Glyco_hydro_39"/>
    <property type="match status" value="1"/>
</dbReference>
<keyword evidence="4" id="KW-0238">DNA-binding</keyword>
<keyword evidence="6" id="KW-0326">Glycosidase</keyword>
<dbReference type="PRINTS" id="PR00745">
    <property type="entry name" value="GLHYDRLASE39"/>
</dbReference>
<gene>
    <name evidence="8" type="ORF">K340107D12_14870</name>
</gene>
<keyword evidence="3" id="KW-0805">Transcription regulation</keyword>
<dbReference type="Gene3D" id="2.60.40.1500">
    <property type="entry name" value="Glycosyl hydrolase domain, family 39"/>
    <property type="match status" value="1"/>
</dbReference>
<dbReference type="Gene3D" id="3.20.20.80">
    <property type="entry name" value="Glycosidases"/>
    <property type="match status" value="1"/>
</dbReference>
<dbReference type="PROSITE" id="PS01124">
    <property type="entry name" value="HTH_ARAC_FAMILY_2"/>
    <property type="match status" value="1"/>
</dbReference>
<keyword evidence="9" id="KW-1185">Reference proteome</keyword>
<dbReference type="Proteomes" id="UP001600941">
    <property type="component" value="Unassembled WGS sequence"/>
</dbReference>
<dbReference type="SUPFAM" id="SSF51215">
    <property type="entry name" value="Regulatory protein AraC"/>
    <property type="match status" value="1"/>
</dbReference>
<dbReference type="Pfam" id="PF02311">
    <property type="entry name" value="AraC_binding"/>
    <property type="match status" value="1"/>
</dbReference>
<dbReference type="Gene3D" id="1.10.10.60">
    <property type="entry name" value="Homeodomain-like"/>
    <property type="match status" value="2"/>
</dbReference>
<organism evidence="8 9">
    <name type="scientific">Blautia parvula</name>
    <dbReference type="NCBI Taxonomy" id="2877527"/>
    <lineage>
        <taxon>Bacteria</taxon>
        <taxon>Bacillati</taxon>
        <taxon>Bacillota</taxon>
        <taxon>Clostridia</taxon>
        <taxon>Lachnospirales</taxon>
        <taxon>Lachnospiraceae</taxon>
        <taxon>Blautia</taxon>
    </lineage>
</organism>
<evidence type="ECO:0000256" key="5">
    <source>
        <dbReference type="ARBA" id="ARBA00023163"/>
    </source>
</evidence>
<dbReference type="InterPro" id="IPR000514">
    <property type="entry name" value="Glyco_hydro_39"/>
</dbReference>
<dbReference type="InterPro" id="IPR017853">
    <property type="entry name" value="GH"/>
</dbReference>
<dbReference type="SUPFAM" id="SSF51011">
    <property type="entry name" value="Glycosyl hydrolase domain"/>
    <property type="match status" value="1"/>
</dbReference>
<comment type="similarity">
    <text evidence="1">Belongs to the glycosyl hydrolase 39 family.</text>
</comment>
<evidence type="ECO:0000256" key="4">
    <source>
        <dbReference type="ARBA" id="ARBA00023125"/>
    </source>
</evidence>
<dbReference type="InterPro" id="IPR003313">
    <property type="entry name" value="AraC-bd"/>
</dbReference>
<accession>A0ABQ0BQ65</accession>